<evidence type="ECO:0000313" key="2">
    <source>
        <dbReference type="EMBL" id="GGK71555.1"/>
    </source>
</evidence>
<evidence type="ECO:0000313" key="3">
    <source>
        <dbReference type="Proteomes" id="UP000656042"/>
    </source>
</evidence>
<reference evidence="2" key="2">
    <citation type="submission" date="2020-09" db="EMBL/GenBank/DDBJ databases">
        <authorList>
            <person name="Sun Q."/>
            <person name="Zhou Y."/>
        </authorList>
    </citation>
    <scope>NUCLEOTIDE SEQUENCE</scope>
    <source>
        <strain evidence="2">CGMCC 4.7299</strain>
    </source>
</reference>
<name>A0A8J3BVP1_9ACTN</name>
<dbReference type="EMBL" id="BMMX01000001">
    <property type="protein sequence ID" value="GGK71555.1"/>
    <property type="molecule type" value="Genomic_DNA"/>
</dbReference>
<dbReference type="Proteomes" id="UP000656042">
    <property type="component" value="Unassembled WGS sequence"/>
</dbReference>
<reference evidence="2" key="1">
    <citation type="journal article" date="2014" name="Int. J. Syst. Evol. Microbiol.">
        <title>Complete genome sequence of Corynebacterium casei LMG S-19264T (=DSM 44701T), isolated from a smear-ripened cheese.</title>
        <authorList>
            <consortium name="US DOE Joint Genome Institute (JGI-PGF)"/>
            <person name="Walter F."/>
            <person name="Albersmeier A."/>
            <person name="Kalinowski J."/>
            <person name="Ruckert C."/>
        </authorList>
    </citation>
    <scope>NUCLEOTIDE SEQUENCE</scope>
    <source>
        <strain evidence="2">CGMCC 4.7299</strain>
    </source>
</reference>
<protein>
    <submittedName>
        <fullName evidence="2">Uncharacterized protein</fullName>
    </submittedName>
</protein>
<organism evidence="2 3">
    <name type="scientific">Mangrovihabitans endophyticus</name>
    <dbReference type="NCBI Taxonomy" id="1751298"/>
    <lineage>
        <taxon>Bacteria</taxon>
        <taxon>Bacillati</taxon>
        <taxon>Actinomycetota</taxon>
        <taxon>Actinomycetes</taxon>
        <taxon>Micromonosporales</taxon>
        <taxon>Micromonosporaceae</taxon>
        <taxon>Mangrovihabitans</taxon>
    </lineage>
</organism>
<sequence length="82" mass="8999">MRAELGRGGRTPLQQQPRHAIAGATVRRGGRRHAGPDTHLFFHYDNVTYFAGSLQTADAVIQDTGHRTVPPPSGRRAHAYDP</sequence>
<proteinExistence type="predicted"/>
<accession>A0A8J3BVP1</accession>
<dbReference type="AlphaFoldDB" id="A0A8J3BVP1"/>
<evidence type="ECO:0000256" key="1">
    <source>
        <dbReference type="SAM" id="MobiDB-lite"/>
    </source>
</evidence>
<keyword evidence="3" id="KW-1185">Reference proteome</keyword>
<feature type="region of interest" description="Disordered" evidence="1">
    <location>
        <begin position="1"/>
        <end position="35"/>
    </location>
</feature>
<comment type="caution">
    <text evidence="2">The sequence shown here is derived from an EMBL/GenBank/DDBJ whole genome shotgun (WGS) entry which is preliminary data.</text>
</comment>
<gene>
    <name evidence="2" type="ORF">GCM10012284_01650</name>
</gene>